<dbReference type="InterPro" id="IPR041863">
    <property type="entry name" value="PolD2_C"/>
</dbReference>
<keyword evidence="3" id="KW-0235">DNA replication</keyword>
<sequence length="835" mass="94025">MSIVNTMNSFSAAATYLPDHHFLDERPKYDIAELYFGVSCAIAGEDLLSLYLWLIMSKRVSRVLPDFYGQRKKPKGNHSILSGSCLSKNELFECLPTDTEASLIYLKNSVFPLAKFEGLLPPILLVNQVYTIISNKTAVDKELNLLKSKGVIRLFKLVGEETVLVVIFFKDLTEHVIKYCPEKPVINRFLKVLPQVQDVSVEKRFLREELGLLEQEISDLVGCGLLTLRSATSYWLSFPNSGEFLRTYFKGRKSVLRTIKKSKFSEILQPELEDRNLDKSVKLGIKYHIHDFIGAELELGGLNLEEVNPHLCGGRVENYLGNPPPVHLTEIRTLISPSSAVELNTTSALANYATEAGVSIEDRRKGEDELLLKEASGSDLTMSTTPFVRVNRETCSYENLSQRFLHQTKDFGKQFAHIYAVRLSKMRGLIMRRVHQKWGKNTPVKTLAELQDDDRIKCVVIGTLFKHQEEIYLLPSNLLLFVQHQLLPQPSRTHFGSEGDKLILEDELQRITLVGALSVHSVVTGVVCAVLGHEDCNGKFMVEDFVWASVPEVIHRPLKAPSGSFVLLMSGIDMASSVHSRFPFQLFVNWLGGYLVDPQLINKQKKAVRVIIAGNSARGTAPHKLPSLSSVRKQETTEGLDAVKMLDTFLEQLTRCIDVDLMPGEFDPSNHMLPQLPMHYCMFPKAARYKTLHGVSNPYQCDVGGRRFLGTSGQPLDDIARYSKLEDPLEILEQTLEWGHLSPTSPDTLGCYPYYKEDPFIITECPDVYFAGNQPRFQTKLYEGPKGQRVRLICIPSFIKTHSCVMVDLATLEVTPFRVRVPQPATTGTLSMEVD</sequence>
<proteinExistence type="inferred from homology"/>
<evidence type="ECO:0008006" key="8">
    <source>
        <dbReference type="Google" id="ProtNLM"/>
    </source>
</evidence>
<dbReference type="AlphaFoldDB" id="A0A7R9EV73"/>
<dbReference type="FunFam" id="3.60.21.50:FF:000002">
    <property type="entry name" value="DNA polymerase delta small subunit"/>
    <property type="match status" value="1"/>
</dbReference>
<evidence type="ECO:0000256" key="1">
    <source>
        <dbReference type="ARBA" id="ARBA00004123"/>
    </source>
</evidence>
<dbReference type="Gene3D" id="2.40.50.430">
    <property type="match status" value="1"/>
</dbReference>
<keyword evidence="4" id="KW-0539">Nucleus</keyword>
<feature type="domain" description="DNA polymerase delta subunit OB-fold" evidence="6">
    <location>
        <begin position="414"/>
        <end position="544"/>
    </location>
</feature>
<dbReference type="GO" id="GO:1902969">
    <property type="term" value="P:mitotic DNA replication"/>
    <property type="evidence" value="ECO:0007669"/>
    <property type="project" value="UniProtKB-ARBA"/>
</dbReference>
<dbReference type="Gene3D" id="3.60.21.50">
    <property type="match status" value="1"/>
</dbReference>
<dbReference type="InterPro" id="IPR040663">
    <property type="entry name" value="DNA_pol_D_N"/>
</dbReference>
<dbReference type="InterPro" id="IPR018865">
    <property type="entry name" value="STK19-like"/>
</dbReference>
<dbReference type="InterPro" id="IPR024826">
    <property type="entry name" value="DNA_pol_delta/II_ssu"/>
</dbReference>
<organism evidence="7">
    <name type="scientific">Timema bartmani</name>
    <dbReference type="NCBI Taxonomy" id="61472"/>
    <lineage>
        <taxon>Eukaryota</taxon>
        <taxon>Metazoa</taxon>
        <taxon>Ecdysozoa</taxon>
        <taxon>Arthropoda</taxon>
        <taxon>Hexapoda</taxon>
        <taxon>Insecta</taxon>
        <taxon>Pterygota</taxon>
        <taxon>Neoptera</taxon>
        <taxon>Polyneoptera</taxon>
        <taxon>Phasmatodea</taxon>
        <taxon>Timematodea</taxon>
        <taxon>Timematoidea</taxon>
        <taxon>Timematidae</taxon>
        <taxon>Timema</taxon>
    </lineage>
</organism>
<accession>A0A7R9EV73</accession>
<dbReference type="PANTHER" id="PTHR10416">
    <property type="entry name" value="DNA POLYMERASE DELTA SUBUNIT 2"/>
    <property type="match status" value="1"/>
</dbReference>
<dbReference type="Pfam" id="PF10494">
    <property type="entry name" value="Stk19"/>
    <property type="match status" value="1"/>
</dbReference>
<feature type="domain" description="DNA polymerase alpha/delta/epsilon subunit B" evidence="5">
    <location>
        <begin position="566"/>
        <end position="778"/>
    </location>
</feature>
<reference evidence="7" key="1">
    <citation type="submission" date="2020-11" db="EMBL/GenBank/DDBJ databases">
        <authorList>
            <person name="Tran Van P."/>
        </authorList>
    </citation>
    <scope>NUCLEOTIDE SEQUENCE</scope>
</reference>
<evidence type="ECO:0000256" key="4">
    <source>
        <dbReference type="ARBA" id="ARBA00023242"/>
    </source>
</evidence>
<evidence type="ECO:0000256" key="2">
    <source>
        <dbReference type="ARBA" id="ARBA00006035"/>
    </source>
</evidence>
<dbReference type="InterPro" id="IPR007185">
    <property type="entry name" value="DNA_pol_a/d/e_bsu"/>
</dbReference>
<name>A0A7R9EV73_9NEOP</name>
<dbReference type="CDD" id="cd07387">
    <property type="entry name" value="MPP_PolD2_C"/>
    <property type="match status" value="1"/>
</dbReference>
<protein>
    <recommendedName>
        <fullName evidence="8">DNA polymerase delta subunit 2</fullName>
    </recommendedName>
</protein>
<dbReference type="GO" id="GO:0043625">
    <property type="term" value="C:delta DNA polymerase complex"/>
    <property type="evidence" value="ECO:0007669"/>
    <property type="project" value="TreeGrafter"/>
</dbReference>
<evidence type="ECO:0000259" key="6">
    <source>
        <dbReference type="Pfam" id="PF18018"/>
    </source>
</evidence>
<comment type="similarity">
    <text evidence="2">Belongs to the DNA polymerase delta/II small subunit family.</text>
</comment>
<evidence type="ECO:0000313" key="7">
    <source>
        <dbReference type="EMBL" id="CAD7442025.1"/>
    </source>
</evidence>
<dbReference type="GO" id="GO:0003677">
    <property type="term" value="F:DNA binding"/>
    <property type="evidence" value="ECO:0007669"/>
    <property type="project" value="InterPro"/>
</dbReference>
<evidence type="ECO:0000259" key="5">
    <source>
        <dbReference type="Pfam" id="PF04042"/>
    </source>
</evidence>
<gene>
    <name evidence="7" type="ORF">TBIB3V08_LOCUS4468</name>
</gene>
<dbReference type="PANTHER" id="PTHR10416:SF0">
    <property type="entry name" value="DNA POLYMERASE DELTA SUBUNIT 2"/>
    <property type="match status" value="1"/>
</dbReference>
<evidence type="ECO:0000256" key="3">
    <source>
        <dbReference type="ARBA" id="ARBA00022705"/>
    </source>
</evidence>
<dbReference type="Pfam" id="PF18018">
    <property type="entry name" value="DNA_pol_D_N"/>
    <property type="match status" value="1"/>
</dbReference>
<dbReference type="GO" id="GO:0006271">
    <property type="term" value="P:DNA strand elongation involved in DNA replication"/>
    <property type="evidence" value="ECO:0007669"/>
    <property type="project" value="TreeGrafter"/>
</dbReference>
<dbReference type="EMBL" id="OD565531">
    <property type="protein sequence ID" value="CAD7442025.1"/>
    <property type="molecule type" value="Genomic_DNA"/>
</dbReference>
<dbReference type="Pfam" id="PF04042">
    <property type="entry name" value="DNA_pol_E_B"/>
    <property type="match status" value="1"/>
</dbReference>
<comment type="subcellular location">
    <subcellularLocation>
        <location evidence="1">Nucleus</location>
    </subcellularLocation>
</comment>